<evidence type="ECO:0000313" key="5">
    <source>
        <dbReference type="Proteomes" id="UP000326464"/>
    </source>
</evidence>
<dbReference type="RefSeq" id="WP_152813339.1">
    <property type="nucleotide sequence ID" value="NZ_VJXX01000001.1"/>
</dbReference>
<keyword evidence="5" id="KW-1185">Reference proteome</keyword>
<protein>
    <submittedName>
        <fullName evidence="4">Alpha/beta hydrolase</fullName>
    </submittedName>
</protein>
<evidence type="ECO:0000259" key="3">
    <source>
        <dbReference type="Pfam" id="PF07859"/>
    </source>
</evidence>
<dbReference type="PANTHER" id="PTHR48081">
    <property type="entry name" value="AB HYDROLASE SUPERFAMILY PROTEIN C4A8.06C"/>
    <property type="match status" value="1"/>
</dbReference>
<dbReference type="InterPro" id="IPR050300">
    <property type="entry name" value="GDXG_lipolytic_enzyme"/>
</dbReference>
<dbReference type="AlphaFoldDB" id="A0A7X1TN93"/>
<feature type="region of interest" description="Disordered" evidence="2">
    <location>
        <begin position="304"/>
        <end position="344"/>
    </location>
</feature>
<dbReference type="GO" id="GO:0016787">
    <property type="term" value="F:hydrolase activity"/>
    <property type="evidence" value="ECO:0007669"/>
    <property type="project" value="UniProtKB-KW"/>
</dbReference>
<comment type="caution">
    <text evidence="4">The sequence shown here is derived from an EMBL/GenBank/DDBJ whole genome shotgun (WGS) entry which is preliminary data.</text>
</comment>
<evidence type="ECO:0000256" key="2">
    <source>
        <dbReference type="SAM" id="MobiDB-lite"/>
    </source>
</evidence>
<proteinExistence type="predicted"/>
<feature type="compositionally biased region" description="Low complexity" evidence="2">
    <location>
        <begin position="318"/>
        <end position="333"/>
    </location>
</feature>
<keyword evidence="1 4" id="KW-0378">Hydrolase</keyword>
<evidence type="ECO:0000256" key="1">
    <source>
        <dbReference type="ARBA" id="ARBA00022801"/>
    </source>
</evidence>
<dbReference type="Proteomes" id="UP000326464">
    <property type="component" value="Unassembled WGS sequence"/>
</dbReference>
<gene>
    <name evidence="4" type="ORF">FNH21_06980</name>
</gene>
<dbReference type="Gene3D" id="3.40.50.1820">
    <property type="entry name" value="alpha/beta hydrolase"/>
    <property type="match status" value="1"/>
</dbReference>
<dbReference type="InterPro" id="IPR013094">
    <property type="entry name" value="AB_hydrolase_3"/>
</dbReference>
<accession>A0A7X1TN93</accession>
<dbReference type="InterPro" id="IPR029058">
    <property type="entry name" value="AB_hydrolase_fold"/>
</dbReference>
<dbReference type="Pfam" id="PF07859">
    <property type="entry name" value="Abhydrolase_3"/>
    <property type="match status" value="1"/>
</dbReference>
<dbReference type="PANTHER" id="PTHR48081:SF8">
    <property type="entry name" value="ALPHA_BETA HYDROLASE FOLD-3 DOMAIN-CONTAINING PROTEIN-RELATED"/>
    <property type="match status" value="1"/>
</dbReference>
<reference evidence="5" key="1">
    <citation type="submission" date="2019-07" db="EMBL/GenBank/DDBJ databases">
        <title>Arthrobacter KR32 sp. nov., isolated from mountain cheese made of cows milk.</title>
        <authorList>
            <person name="Flegler A."/>
        </authorList>
    </citation>
    <scope>NUCLEOTIDE SEQUENCE [LARGE SCALE GENOMIC DNA]</scope>
    <source>
        <strain evidence="5">KR32</strain>
    </source>
</reference>
<evidence type="ECO:0000313" key="4">
    <source>
        <dbReference type="EMBL" id="MPY10467.1"/>
    </source>
</evidence>
<sequence>MSTFIDRVDPELLPGLAYSQDFPPPTTIEELLAFRELTCAPAPKTVTTTTPAAVATYTASGVPLLIHAAAPGPAPAILWIHGGGMIAGEAAADTDYCWNLSQATGATVIAVDYRLAPEHPYPAALEDVLEALDWLFTSADSLLIDLNRIAIAGSSAGAGLAAAASRVDRDRHGPRLVFQYLMYPMLDDSHSTPSSLEFHNIPTWNRHHSLFAWQSYLAHFPASPLAAPARATRLQGLPPTLIQVGELDLFRDEDIDYAQRLLAAGVPVELHVYPGAYHGYELTVPEARVSRQTLQDRDRAFNRALSTRASGGPPSTPAASDAVSDAASDAASVMPTPSIGTAPP</sequence>
<organism evidence="4 5">
    <name type="scientific">Arthrobacter bussei</name>
    <dbReference type="NCBI Taxonomy" id="2594179"/>
    <lineage>
        <taxon>Bacteria</taxon>
        <taxon>Bacillati</taxon>
        <taxon>Actinomycetota</taxon>
        <taxon>Actinomycetes</taxon>
        <taxon>Micrococcales</taxon>
        <taxon>Micrococcaceae</taxon>
        <taxon>Arthrobacter</taxon>
    </lineage>
</organism>
<name>A0A7X1TN93_9MICC</name>
<feature type="domain" description="Alpha/beta hydrolase fold-3" evidence="3">
    <location>
        <begin position="77"/>
        <end position="280"/>
    </location>
</feature>
<dbReference type="SUPFAM" id="SSF53474">
    <property type="entry name" value="alpha/beta-Hydrolases"/>
    <property type="match status" value="1"/>
</dbReference>
<dbReference type="EMBL" id="VJXX01000001">
    <property type="protein sequence ID" value="MPY10467.1"/>
    <property type="molecule type" value="Genomic_DNA"/>
</dbReference>
<dbReference type="OrthoDB" id="9803828at2"/>